<dbReference type="AlphaFoldDB" id="A0AAP0JWT0"/>
<evidence type="ECO:0000313" key="2">
    <source>
        <dbReference type="EMBL" id="KAK9140387.1"/>
    </source>
</evidence>
<protein>
    <submittedName>
        <fullName evidence="2">Uncharacterized protein</fullName>
    </submittedName>
</protein>
<name>A0AAP0JWT0_9MAGN</name>
<accession>A0AAP0JWT0</accession>
<evidence type="ECO:0000313" key="3">
    <source>
        <dbReference type="Proteomes" id="UP001419268"/>
    </source>
</evidence>
<dbReference type="EMBL" id="JBBNAG010000004">
    <property type="protein sequence ID" value="KAK9140387.1"/>
    <property type="molecule type" value="Genomic_DNA"/>
</dbReference>
<evidence type="ECO:0000256" key="1">
    <source>
        <dbReference type="SAM" id="MobiDB-lite"/>
    </source>
</evidence>
<gene>
    <name evidence="2" type="ORF">Scep_010068</name>
</gene>
<dbReference type="Proteomes" id="UP001419268">
    <property type="component" value="Unassembled WGS sequence"/>
</dbReference>
<reference evidence="2 3" key="1">
    <citation type="submission" date="2024-01" db="EMBL/GenBank/DDBJ databases">
        <title>Genome assemblies of Stephania.</title>
        <authorList>
            <person name="Yang L."/>
        </authorList>
    </citation>
    <scope>NUCLEOTIDE SEQUENCE [LARGE SCALE GENOMIC DNA]</scope>
    <source>
        <strain evidence="2">JXDWG</strain>
        <tissue evidence="2">Leaf</tissue>
    </source>
</reference>
<proteinExistence type="predicted"/>
<keyword evidence="3" id="KW-1185">Reference proteome</keyword>
<organism evidence="2 3">
    <name type="scientific">Stephania cephalantha</name>
    <dbReference type="NCBI Taxonomy" id="152367"/>
    <lineage>
        <taxon>Eukaryota</taxon>
        <taxon>Viridiplantae</taxon>
        <taxon>Streptophyta</taxon>
        <taxon>Embryophyta</taxon>
        <taxon>Tracheophyta</taxon>
        <taxon>Spermatophyta</taxon>
        <taxon>Magnoliopsida</taxon>
        <taxon>Ranunculales</taxon>
        <taxon>Menispermaceae</taxon>
        <taxon>Menispermoideae</taxon>
        <taxon>Cissampelideae</taxon>
        <taxon>Stephania</taxon>
    </lineage>
</organism>
<sequence length="54" mass="5688">MCRAKPTSGVYTSKSASLGGEPSAVSLSAIFLIASKNSVTDREPRMRVQSLSLT</sequence>
<feature type="region of interest" description="Disordered" evidence="1">
    <location>
        <begin position="1"/>
        <end position="21"/>
    </location>
</feature>
<comment type="caution">
    <text evidence="2">The sequence shown here is derived from an EMBL/GenBank/DDBJ whole genome shotgun (WGS) entry which is preliminary data.</text>
</comment>